<dbReference type="InterPro" id="IPR032774">
    <property type="entry name" value="WG_beta_rep"/>
</dbReference>
<dbReference type="PANTHER" id="PTHR37841">
    <property type="entry name" value="GLR2918 PROTEIN"/>
    <property type="match status" value="1"/>
</dbReference>
<organism evidence="1 2">
    <name type="scientific">Paenibacillus oenotherae</name>
    <dbReference type="NCBI Taxonomy" id="1435645"/>
    <lineage>
        <taxon>Bacteria</taxon>
        <taxon>Bacillati</taxon>
        <taxon>Bacillota</taxon>
        <taxon>Bacilli</taxon>
        <taxon>Bacillales</taxon>
        <taxon>Paenibacillaceae</taxon>
        <taxon>Paenibacillus</taxon>
    </lineage>
</organism>
<accession>A0ABS7DD25</accession>
<keyword evidence="2" id="KW-1185">Reference proteome</keyword>
<evidence type="ECO:0000313" key="2">
    <source>
        <dbReference type="Proteomes" id="UP000812277"/>
    </source>
</evidence>
<name>A0ABS7DD25_9BACL</name>
<dbReference type="Pfam" id="PF14903">
    <property type="entry name" value="WG_beta_rep"/>
    <property type="match status" value="6"/>
</dbReference>
<proteinExistence type="predicted"/>
<gene>
    <name evidence="1" type="ORF">K0T92_24350</name>
</gene>
<evidence type="ECO:0000313" key="1">
    <source>
        <dbReference type="EMBL" id="MBW7477845.1"/>
    </source>
</evidence>
<sequence length="309" mass="34978">MFPIHENGVWGYIDQVGNIVVSPQFDNAYYGSEGLFGVKKNGKEGFLSIENDNIPIKYDAVGEFHEGYCPMKIDNLWGAINKRNEVIIPPVYTRVWHFSEGWVQAKTIEGVIQFLDTEGVVRLQFTDVSVGHFSHGLAFFTDKKTQRDGYINKEGELVISSTLFSSGYQFAEGLAPARHYSANKQCVINTSGDIVIEPVYDSIGFFSEGLCTFQRNGKTGYLNKTGDVVIPPLFDYASKFHEGTAYVVVEEQYGIINKLGEYIIEPKYTKYTGSDTQSAKQKLIRFRLGKKHIYVDRHTGDEIFQFDYL</sequence>
<protein>
    <submittedName>
        <fullName evidence="1">WG repeat-containing protein</fullName>
    </submittedName>
</protein>
<comment type="caution">
    <text evidence="1">The sequence shown here is derived from an EMBL/GenBank/DDBJ whole genome shotgun (WGS) entry which is preliminary data.</text>
</comment>
<dbReference type="RefSeq" id="WP_219875228.1">
    <property type="nucleotide sequence ID" value="NZ_JAHZIJ010000040.1"/>
</dbReference>
<dbReference type="EMBL" id="JAHZIJ010000040">
    <property type="protein sequence ID" value="MBW7477845.1"/>
    <property type="molecule type" value="Genomic_DNA"/>
</dbReference>
<dbReference type="PANTHER" id="PTHR37841:SF1">
    <property type="entry name" value="DUF3298 DOMAIN-CONTAINING PROTEIN"/>
    <property type="match status" value="1"/>
</dbReference>
<dbReference type="Proteomes" id="UP000812277">
    <property type="component" value="Unassembled WGS sequence"/>
</dbReference>
<reference evidence="1 2" key="1">
    <citation type="submission" date="2021-07" db="EMBL/GenBank/DDBJ databases">
        <title>Paenibacillus radiodurans sp. nov., isolated from the southeastern edge of Tengger Desert.</title>
        <authorList>
            <person name="Zhang G."/>
        </authorList>
    </citation>
    <scope>NUCLEOTIDE SEQUENCE [LARGE SCALE GENOMIC DNA]</scope>
    <source>
        <strain evidence="1 2">DT7-4</strain>
    </source>
</reference>